<sequence length="126" mass="14314">MPQGDSRVQDWTPFFVEQVQLYVLANVNGVIPLCHPVLLRIHGFPPSHILCSGPRGNKMDSIIVACLGIVDENTPTKYGSIDPMRNLAVRFVVTAMQELQWRDAFRELVREYGDFSLDLWGAIWDN</sequence>
<organism evidence="1 2">
    <name type="scientific">Penicillium salamii</name>
    <dbReference type="NCBI Taxonomy" id="1612424"/>
    <lineage>
        <taxon>Eukaryota</taxon>
        <taxon>Fungi</taxon>
        <taxon>Dikarya</taxon>
        <taxon>Ascomycota</taxon>
        <taxon>Pezizomycotina</taxon>
        <taxon>Eurotiomycetes</taxon>
        <taxon>Eurotiomycetidae</taxon>
        <taxon>Eurotiales</taxon>
        <taxon>Aspergillaceae</taxon>
        <taxon>Penicillium</taxon>
    </lineage>
</organism>
<dbReference type="Proteomes" id="UP001152646">
    <property type="component" value="Unassembled WGS sequence"/>
</dbReference>
<evidence type="ECO:0000313" key="2">
    <source>
        <dbReference type="Proteomes" id="UP001152646"/>
    </source>
</evidence>
<evidence type="ECO:0000313" key="1">
    <source>
        <dbReference type="EMBL" id="CAG8414765.1"/>
    </source>
</evidence>
<dbReference type="OrthoDB" id="9997739at2759"/>
<proteinExistence type="predicted"/>
<gene>
    <name evidence="1" type="ORF">PSALAMII_LOCUS9570</name>
</gene>
<name>A0A9W4JR01_9EURO</name>
<protein>
    <submittedName>
        <fullName evidence="1">Uncharacterized protein</fullName>
    </submittedName>
</protein>
<reference evidence="1" key="1">
    <citation type="submission" date="2021-07" db="EMBL/GenBank/DDBJ databases">
        <authorList>
            <person name="Branca A.L. A."/>
        </authorList>
    </citation>
    <scope>NUCLEOTIDE SEQUENCE</scope>
</reference>
<dbReference type="EMBL" id="CAJVPA010000228">
    <property type="protein sequence ID" value="CAG8414765.1"/>
    <property type="molecule type" value="Genomic_DNA"/>
</dbReference>
<accession>A0A9W4JR01</accession>
<dbReference type="AlphaFoldDB" id="A0A9W4JR01"/>
<comment type="caution">
    <text evidence="1">The sequence shown here is derived from an EMBL/GenBank/DDBJ whole genome shotgun (WGS) entry which is preliminary data.</text>
</comment>